<evidence type="ECO:0000259" key="3">
    <source>
        <dbReference type="Pfam" id="PF00144"/>
    </source>
</evidence>
<proteinExistence type="predicted"/>
<dbReference type="Gene3D" id="3.40.710.10">
    <property type="entry name" value="DD-peptidase/beta-lactamase superfamily"/>
    <property type="match status" value="1"/>
</dbReference>
<reference evidence="4 5" key="1">
    <citation type="submission" date="2024-03" db="EMBL/GenBank/DDBJ databases">
        <title>Draft genome sequence of Pseudonocardia nematodicida JCM 31783.</title>
        <authorList>
            <person name="Butdee W."/>
            <person name="Duangmal K."/>
        </authorList>
    </citation>
    <scope>NUCLEOTIDE SEQUENCE [LARGE SCALE GENOMIC DNA]</scope>
    <source>
        <strain evidence="4 5">JCM 31783</strain>
    </source>
</reference>
<feature type="transmembrane region" description="Helical" evidence="1">
    <location>
        <begin position="568"/>
        <end position="595"/>
    </location>
</feature>
<keyword evidence="1" id="KW-1133">Transmembrane helix</keyword>
<dbReference type="EMBL" id="JBEDNQ010000001">
    <property type="protein sequence ID" value="MEQ3549654.1"/>
    <property type="molecule type" value="Genomic_DNA"/>
</dbReference>
<dbReference type="InterPro" id="IPR012338">
    <property type="entry name" value="Beta-lactam/transpept-like"/>
</dbReference>
<dbReference type="RefSeq" id="WP_349296722.1">
    <property type="nucleotide sequence ID" value="NZ_JBEDNQ010000001.1"/>
</dbReference>
<keyword evidence="5" id="KW-1185">Reference proteome</keyword>
<organism evidence="4 5">
    <name type="scientific">Pseudonocardia nematodicida</name>
    <dbReference type="NCBI Taxonomy" id="1206997"/>
    <lineage>
        <taxon>Bacteria</taxon>
        <taxon>Bacillati</taxon>
        <taxon>Actinomycetota</taxon>
        <taxon>Actinomycetes</taxon>
        <taxon>Pseudonocardiales</taxon>
        <taxon>Pseudonocardiaceae</taxon>
        <taxon>Pseudonocardia</taxon>
    </lineage>
</organism>
<dbReference type="Pfam" id="PF00144">
    <property type="entry name" value="Beta-lactamase"/>
    <property type="match status" value="1"/>
</dbReference>
<feature type="transmembrane region" description="Helical" evidence="1">
    <location>
        <begin position="522"/>
        <end position="547"/>
    </location>
</feature>
<keyword evidence="1" id="KW-0812">Transmembrane</keyword>
<feature type="signal peptide" evidence="2">
    <location>
        <begin position="1"/>
        <end position="28"/>
    </location>
</feature>
<dbReference type="PANTHER" id="PTHR46825:SF9">
    <property type="entry name" value="BETA-LACTAMASE-RELATED DOMAIN-CONTAINING PROTEIN"/>
    <property type="match status" value="1"/>
</dbReference>
<evidence type="ECO:0000313" key="5">
    <source>
        <dbReference type="Proteomes" id="UP001494902"/>
    </source>
</evidence>
<sequence>MQTDHRGRRGVRRAIARLAALATVLVVAAGCAGAGTEAGGPQPAPHVPAPATAELTATDVESWLDGLVPAALTRSGIAGGVVTVVQDGQLLTARGYGDAHLGDGNGDGREPVDPERTLFRVGSVSKVLTATAVLQQVEQGRIDLDADVREHLDFALPLRFDQPVTMRHLLTHTAGFEEVIDGLIAFDDRPTDLRAALATAPPEQVFSPGTTPAYSNYGYGLAGYVVERVSGVGFDDYVQRNILEPAGMTGSSVAQPLPPELRERLSGAFATSAGPPMPFETIGAAPAGSLTASGTDMARFATALMDGRLLAPETTALMQEPGLGPETLGTLAGSPRMALGLFDESRNGRRILGHGGDTVFFHSHLQLYPDARTAVFVSLNSAGAGADTLDLRNAVLDGFADRYFPAERPPAAPASGTGTPERAAAFAGRYESARASFSTFASAVSLTGQTTVTDRPDGTVLISPGPGSVRSAAYREVRPDVWQEIGGQRTISTRTRDGQVAEIGYASAFTLLRATPVRDAGIGVPVLAGSAMLLLASLLAWPLGALLRRRYGAAAPAPLGRADRLLHGLTRVAVAAGVVALAGWTVSIATILSFGDIPFAVLQGLQVAQWVALLGVAAAAGAVVTALRAGAGRGRVTGRVVQLLALAGTAWVAVAFGLLSSSLSY</sequence>
<dbReference type="PROSITE" id="PS51257">
    <property type="entry name" value="PROKAR_LIPOPROTEIN"/>
    <property type="match status" value="1"/>
</dbReference>
<comment type="caution">
    <text evidence="4">The sequence shown here is derived from an EMBL/GenBank/DDBJ whole genome shotgun (WGS) entry which is preliminary data.</text>
</comment>
<dbReference type="EC" id="3.1.1.103" evidence="4"/>
<dbReference type="PANTHER" id="PTHR46825">
    <property type="entry name" value="D-ALANYL-D-ALANINE-CARBOXYPEPTIDASE/ENDOPEPTIDASE AMPH"/>
    <property type="match status" value="1"/>
</dbReference>
<feature type="domain" description="Beta-lactamase-related" evidence="3">
    <location>
        <begin position="65"/>
        <end position="390"/>
    </location>
</feature>
<accession>A0ABV1K5D5</accession>
<dbReference type="GO" id="GO:0016787">
    <property type="term" value="F:hydrolase activity"/>
    <property type="evidence" value="ECO:0007669"/>
    <property type="project" value="UniProtKB-KW"/>
</dbReference>
<protein>
    <submittedName>
        <fullName evidence="4">Serine hydrolase domain-containing protein</fullName>
        <ecNumber evidence="4">3.1.1.103</ecNumber>
    </submittedName>
</protein>
<feature type="transmembrane region" description="Helical" evidence="1">
    <location>
        <begin position="607"/>
        <end position="628"/>
    </location>
</feature>
<feature type="transmembrane region" description="Helical" evidence="1">
    <location>
        <begin position="640"/>
        <end position="659"/>
    </location>
</feature>
<dbReference type="SUPFAM" id="SSF56601">
    <property type="entry name" value="beta-lactamase/transpeptidase-like"/>
    <property type="match status" value="1"/>
</dbReference>
<keyword evidence="2" id="KW-0732">Signal</keyword>
<name>A0ABV1K5D5_9PSEU</name>
<dbReference type="InterPro" id="IPR001466">
    <property type="entry name" value="Beta-lactam-related"/>
</dbReference>
<dbReference type="InterPro" id="IPR050491">
    <property type="entry name" value="AmpC-like"/>
</dbReference>
<keyword evidence="1" id="KW-0472">Membrane</keyword>
<evidence type="ECO:0000256" key="1">
    <source>
        <dbReference type="SAM" id="Phobius"/>
    </source>
</evidence>
<gene>
    <name evidence="4" type="ORF">WIS52_04135</name>
</gene>
<feature type="chain" id="PRO_5045531974" evidence="2">
    <location>
        <begin position="29"/>
        <end position="665"/>
    </location>
</feature>
<keyword evidence="4" id="KW-0378">Hydrolase</keyword>
<evidence type="ECO:0000313" key="4">
    <source>
        <dbReference type="EMBL" id="MEQ3549654.1"/>
    </source>
</evidence>
<dbReference type="Proteomes" id="UP001494902">
    <property type="component" value="Unassembled WGS sequence"/>
</dbReference>
<evidence type="ECO:0000256" key="2">
    <source>
        <dbReference type="SAM" id="SignalP"/>
    </source>
</evidence>